<gene>
    <name evidence="3" type="ORF">A7979_06690</name>
</gene>
<evidence type="ECO:0000256" key="1">
    <source>
        <dbReference type="SAM" id="MobiDB-lite"/>
    </source>
</evidence>
<keyword evidence="2" id="KW-0812">Transmembrane</keyword>
<evidence type="ECO:0000313" key="3">
    <source>
        <dbReference type="EMBL" id="ORC15424.1"/>
    </source>
</evidence>
<keyword evidence="2" id="KW-0472">Membrane</keyword>
<comment type="caution">
    <text evidence="3">The sequence shown here is derived from an EMBL/GenBank/DDBJ whole genome shotgun (WGS) entry which is preliminary data.</text>
</comment>
<dbReference type="Proteomes" id="UP000192359">
    <property type="component" value="Unassembled WGS sequence"/>
</dbReference>
<feature type="transmembrane region" description="Helical" evidence="2">
    <location>
        <begin position="52"/>
        <end position="70"/>
    </location>
</feature>
<feature type="compositionally biased region" description="Polar residues" evidence="1">
    <location>
        <begin position="1"/>
        <end position="25"/>
    </location>
</feature>
<evidence type="ECO:0000313" key="4">
    <source>
        <dbReference type="Proteomes" id="UP000192359"/>
    </source>
</evidence>
<sequence>MISSTNPNTQPDSPDTQNKGTTASPASEGEEQVVPQITQKQAERINAPARNMVISMVVMVLLLLPVLWLMPQPNKNPYRPSVDLPVAAYEASEQAGYPVVAAEQEGWHYNYARWVTGQADGINYWSTGQVTPANDFIELIQATGTNPTWVAQIVGQAVPEATVSAGGVTWDVRTLVDPDDREKITTFYIGEVEGTTVILKGEAEPTEFQALTEATVAYMAAPTATLAPTASSGIQ</sequence>
<name>A0A1Y1RLW2_9MICC</name>
<organism evidence="3 4">
    <name type="scientific">Rothia nasimurium</name>
    <dbReference type="NCBI Taxonomy" id="85336"/>
    <lineage>
        <taxon>Bacteria</taxon>
        <taxon>Bacillati</taxon>
        <taxon>Actinomycetota</taxon>
        <taxon>Actinomycetes</taxon>
        <taxon>Micrococcales</taxon>
        <taxon>Micrococcaceae</taxon>
        <taxon>Rothia</taxon>
    </lineage>
</organism>
<feature type="region of interest" description="Disordered" evidence="1">
    <location>
        <begin position="1"/>
        <end position="37"/>
    </location>
</feature>
<proteinExistence type="predicted"/>
<dbReference type="Pfam" id="PF14030">
    <property type="entry name" value="DUF4245"/>
    <property type="match status" value="1"/>
</dbReference>
<dbReference type="EMBL" id="LXWF01000043">
    <property type="protein sequence ID" value="ORC15424.1"/>
    <property type="molecule type" value="Genomic_DNA"/>
</dbReference>
<dbReference type="AlphaFoldDB" id="A0A1Y1RLW2"/>
<keyword evidence="2" id="KW-1133">Transmembrane helix</keyword>
<protein>
    <recommendedName>
        <fullName evidence="5">DUF4245 domain-containing protein</fullName>
    </recommendedName>
</protein>
<evidence type="ECO:0008006" key="5">
    <source>
        <dbReference type="Google" id="ProtNLM"/>
    </source>
</evidence>
<reference evidence="3 4" key="1">
    <citation type="submission" date="2016-05" db="EMBL/GenBank/DDBJ databases">
        <title>Draft genome sequence of a porcine commensal Rothia nasimurium.</title>
        <authorList>
            <person name="Gaiser R.A."/>
            <person name="Van Baarlen P."/>
            <person name="Wells J.M."/>
        </authorList>
    </citation>
    <scope>NUCLEOTIDE SEQUENCE [LARGE SCALE GENOMIC DNA]</scope>
    <source>
        <strain evidence="3 4">PT-32</strain>
    </source>
</reference>
<dbReference type="OrthoDB" id="4801970at2"/>
<keyword evidence="4" id="KW-1185">Reference proteome</keyword>
<dbReference type="InterPro" id="IPR025339">
    <property type="entry name" value="DUF4245"/>
</dbReference>
<dbReference type="RefSeq" id="WP_083093252.1">
    <property type="nucleotide sequence ID" value="NZ_LXWF01000043.1"/>
</dbReference>
<accession>A0A1Y1RLW2</accession>
<evidence type="ECO:0000256" key="2">
    <source>
        <dbReference type="SAM" id="Phobius"/>
    </source>
</evidence>